<dbReference type="PANTHER" id="PTHR33744:SF17">
    <property type="entry name" value="CONSERVED PROTEIN"/>
    <property type="match status" value="1"/>
</dbReference>
<reference evidence="5" key="1">
    <citation type="journal article" date="2019" name="Int. J. Syst. Evol. Microbiol.">
        <title>The Global Catalogue of Microorganisms (GCM) 10K type strain sequencing project: providing services to taxonomists for standard genome sequencing and annotation.</title>
        <authorList>
            <consortium name="The Broad Institute Genomics Platform"/>
            <consortium name="The Broad Institute Genome Sequencing Center for Infectious Disease"/>
            <person name="Wu L."/>
            <person name="Ma J."/>
        </authorList>
    </citation>
    <scope>NUCLEOTIDE SEQUENCE [LARGE SCALE GENOMIC DNA]</scope>
    <source>
        <strain evidence="5">JCM 12165</strain>
    </source>
</reference>
<dbReference type="InterPro" id="IPR025736">
    <property type="entry name" value="PucR_C-HTH_dom"/>
</dbReference>
<dbReference type="InterPro" id="IPR042070">
    <property type="entry name" value="PucR_C-HTH_sf"/>
</dbReference>
<dbReference type="Proteomes" id="UP001597145">
    <property type="component" value="Unassembled WGS sequence"/>
</dbReference>
<accession>A0ABW4FI42</accession>
<evidence type="ECO:0000313" key="5">
    <source>
        <dbReference type="Proteomes" id="UP001597145"/>
    </source>
</evidence>
<evidence type="ECO:0000259" key="3">
    <source>
        <dbReference type="Pfam" id="PF17853"/>
    </source>
</evidence>
<proteinExistence type="inferred from homology"/>
<dbReference type="InterPro" id="IPR041522">
    <property type="entry name" value="CdaR_GGDEF"/>
</dbReference>
<feature type="domain" description="CdaR GGDEF-like" evidence="3">
    <location>
        <begin position="318"/>
        <end position="433"/>
    </location>
</feature>
<dbReference type="RefSeq" id="WP_343981668.1">
    <property type="nucleotide sequence ID" value="NZ_BAAAJG010000015.1"/>
</dbReference>
<dbReference type="Pfam" id="PF17853">
    <property type="entry name" value="GGDEF_2"/>
    <property type="match status" value="1"/>
</dbReference>
<dbReference type="PANTHER" id="PTHR33744">
    <property type="entry name" value="CARBOHYDRATE DIACID REGULATOR"/>
    <property type="match status" value="1"/>
</dbReference>
<dbReference type="Gene3D" id="1.10.10.2840">
    <property type="entry name" value="PucR C-terminal helix-turn-helix domain"/>
    <property type="match status" value="1"/>
</dbReference>
<sequence length="547" mass="57657">MTPQAAPAGQEAGWVQPVQAGGMTISHVLARVGPGLIRPLTTSAGSLARVVTGVCIYDDVIEADSRPGELLLAVGVEPTPEAVALVVEYAAGRDLPGVVLRGARGLDPALAMRADGWDVALLAAPATPWVHLATILRAAVVSGGPASSARPDGPVLGDLFAFATDVAVRVGGAVTIEDPSYRVLAYSSIHGEVDEPRKQTILGRAVPRSFVSLLQKRGVLQALRSTDDVVKTEPVPELGLGPRWTVGIRAAGEFLGSLWVAESGGPLSEDCVAILQEAAGTAALHLLYHRLELQADQSRTQDVGRELLAGGTPADLLATSAGLRLQDTHWVIVLEAQEAVPARVRLARAVTTYCATLGRRVVVVEEGPRVYVIVSAPGPGTPDVSTALRIAADAARHAARATGLQVLASVGCLAATPRDIVVSRRQADSALRVLRHGMVERHVVAHADVRSQVTLLDLVDLVRERVELREGKVQALVEADGGGDLVATLSAYLDCLGDVRVAAARLGVHPNTFRYRLRRLQERVGLDLSDPSERIVAAIQLRALPPR</sequence>
<dbReference type="Pfam" id="PF13556">
    <property type="entry name" value="HTH_30"/>
    <property type="match status" value="1"/>
</dbReference>
<comment type="similarity">
    <text evidence="1">Belongs to the CdaR family.</text>
</comment>
<organism evidence="4 5">
    <name type="scientific">Pseudonocardia aurantiaca</name>
    <dbReference type="NCBI Taxonomy" id="75290"/>
    <lineage>
        <taxon>Bacteria</taxon>
        <taxon>Bacillati</taxon>
        <taxon>Actinomycetota</taxon>
        <taxon>Actinomycetes</taxon>
        <taxon>Pseudonocardiales</taxon>
        <taxon>Pseudonocardiaceae</taxon>
        <taxon>Pseudonocardia</taxon>
    </lineage>
</organism>
<evidence type="ECO:0000256" key="1">
    <source>
        <dbReference type="ARBA" id="ARBA00006754"/>
    </source>
</evidence>
<evidence type="ECO:0000259" key="2">
    <source>
        <dbReference type="Pfam" id="PF13556"/>
    </source>
</evidence>
<feature type="domain" description="PucR C-terminal helix-turn-helix" evidence="2">
    <location>
        <begin position="485"/>
        <end position="543"/>
    </location>
</feature>
<name>A0ABW4FI42_9PSEU</name>
<comment type="caution">
    <text evidence="4">The sequence shown here is derived from an EMBL/GenBank/DDBJ whole genome shotgun (WGS) entry which is preliminary data.</text>
</comment>
<protein>
    <submittedName>
        <fullName evidence="4">PucR family transcriptional regulator</fullName>
    </submittedName>
</protein>
<evidence type="ECO:0000313" key="4">
    <source>
        <dbReference type="EMBL" id="MFD1529589.1"/>
    </source>
</evidence>
<dbReference type="InterPro" id="IPR051448">
    <property type="entry name" value="CdaR-like_regulators"/>
</dbReference>
<dbReference type="EMBL" id="JBHUCP010000005">
    <property type="protein sequence ID" value="MFD1529589.1"/>
    <property type="molecule type" value="Genomic_DNA"/>
</dbReference>
<keyword evidence="5" id="KW-1185">Reference proteome</keyword>
<gene>
    <name evidence="4" type="ORF">ACFSCY_09070</name>
</gene>